<keyword evidence="2" id="KW-1185">Reference proteome</keyword>
<evidence type="ECO:0000313" key="2">
    <source>
        <dbReference type="Proteomes" id="UP000789920"/>
    </source>
</evidence>
<name>A0ACA9RQ61_9GLOM</name>
<dbReference type="EMBL" id="CAJVQC010061530">
    <property type="protein sequence ID" value="CAG8801868.1"/>
    <property type="molecule type" value="Genomic_DNA"/>
</dbReference>
<feature type="non-terminal residue" evidence="1">
    <location>
        <position position="169"/>
    </location>
</feature>
<organism evidence="1 2">
    <name type="scientific">Racocetra persica</name>
    <dbReference type="NCBI Taxonomy" id="160502"/>
    <lineage>
        <taxon>Eukaryota</taxon>
        <taxon>Fungi</taxon>
        <taxon>Fungi incertae sedis</taxon>
        <taxon>Mucoromycota</taxon>
        <taxon>Glomeromycotina</taxon>
        <taxon>Glomeromycetes</taxon>
        <taxon>Diversisporales</taxon>
        <taxon>Gigasporaceae</taxon>
        <taxon>Racocetra</taxon>
    </lineage>
</organism>
<accession>A0ACA9RQ61</accession>
<evidence type="ECO:0000313" key="1">
    <source>
        <dbReference type="EMBL" id="CAG8801868.1"/>
    </source>
</evidence>
<dbReference type="Proteomes" id="UP000789920">
    <property type="component" value="Unassembled WGS sequence"/>
</dbReference>
<reference evidence="1" key="1">
    <citation type="submission" date="2021-06" db="EMBL/GenBank/DDBJ databases">
        <authorList>
            <person name="Kallberg Y."/>
            <person name="Tangrot J."/>
            <person name="Rosling A."/>
        </authorList>
    </citation>
    <scope>NUCLEOTIDE SEQUENCE</scope>
    <source>
        <strain evidence="1">MA461A</strain>
    </source>
</reference>
<feature type="non-terminal residue" evidence="1">
    <location>
        <position position="1"/>
    </location>
</feature>
<comment type="caution">
    <text evidence="1">The sequence shown here is derived from an EMBL/GenBank/DDBJ whole genome shotgun (WGS) entry which is preliminary data.</text>
</comment>
<proteinExistence type="predicted"/>
<protein>
    <submittedName>
        <fullName evidence="1">8095_t:CDS:1</fullName>
    </submittedName>
</protein>
<sequence length="169" mass="19300">PAQTAVEQYEFCRVHRGEGIIIPYGIEKGYPLHIDFTILSNRVRSLKNELLKIIKGQRYSEYRVDAVKRIQEMEVSKANSSLLQINYFESSQPRYYGTKGLAIILQTLTEMFVQPKILTTNLCTPQSPSQYLAQVLVPETAIRLIAEDFNNISLDMAKKIIIDSIEFGL</sequence>
<gene>
    <name evidence="1" type="ORF">RPERSI_LOCUS21200</name>
</gene>